<sequence>MAKNEKSVTDLVCEHIKKQKLLPIPVQTLNEEAEATRYFGGDLKEFLAAAKTLGAKGIFVETLYLEDDEFYYDSGIDDEEYLAMNGADGSCTCGCGDNCDCKKGDKKKSKKADDDKVDGVFLEPEDLDGLDLSLLRPEIAKFLDRVGECCGVRLTVPGVDHLEVEIFADWYDEFAELVDEASEIIEEDPNGALEQVEAMFKEAEKAAKEEDKSVKKISAHPPKKTASAKAKK</sequence>
<evidence type="ECO:0000313" key="2">
    <source>
        <dbReference type="EMBL" id="SUQ18952.1"/>
    </source>
</evidence>
<reference evidence="2 3" key="1">
    <citation type="submission" date="2017-08" db="EMBL/GenBank/DDBJ databases">
        <authorList>
            <person name="de Groot N.N."/>
        </authorList>
    </citation>
    <scope>NUCLEOTIDE SEQUENCE [LARGE SCALE GENOMIC DNA]</scope>
    <source>
        <strain evidence="2 3">HM2</strain>
    </source>
</reference>
<evidence type="ECO:0000256" key="1">
    <source>
        <dbReference type="SAM" id="MobiDB-lite"/>
    </source>
</evidence>
<gene>
    <name evidence="2" type="ORF">SAMN05661053_0176</name>
</gene>
<dbReference type="RefSeq" id="WP_012820203.1">
    <property type="nucleotide sequence ID" value="NZ_UHJL01000001.1"/>
</dbReference>
<accession>A0A380RVQ0</accession>
<feature type="region of interest" description="Disordered" evidence="1">
    <location>
        <begin position="207"/>
        <end position="232"/>
    </location>
</feature>
<protein>
    <submittedName>
        <fullName evidence="2">Uncharacterized protein</fullName>
    </submittedName>
</protein>
<organism evidence="2 3">
    <name type="scientific">Fibrobacter succinogenes</name>
    <name type="common">Bacteroides succinogenes</name>
    <dbReference type="NCBI Taxonomy" id="833"/>
    <lineage>
        <taxon>Bacteria</taxon>
        <taxon>Pseudomonadati</taxon>
        <taxon>Fibrobacterota</taxon>
        <taxon>Fibrobacteria</taxon>
        <taxon>Fibrobacterales</taxon>
        <taxon>Fibrobacteraceae</taxon>
        <taxon>Fibrobacter</taxon>
    </lineage>
</organism>
<evidence type="ECO:0000313" key="3">
    <source>
        <dbReference type="Proteomes" id="UP000255423"/>
    </source>
</evidence>
<dbReference type="EMBL" id="UHJL01000001">
    <property type="protein sequence ID" value="SUQ18952.1"/>
    <property type="molecule type" value="Genomic_DNA"/>
</dbReference>
<proteinExistence type="predicted"/>
<dbReference type="Proteomes" id="UP000255423">
    <property type="component" value="Unassembled WGS sequence"/>
</dbReference>
<name>A0A380RVQ0_FIBSU</name>
<dbReference type="AlphaFoldDB" id="A0A380RVQ0"/>